<name>A0A2P6N4W7_9EUKA</name>
<gene>
    <name evidence="4" type="ORF">PROFUN_11456</name>
</gene>
<dbReference type="OrthoDB" id="13641at2759"/>
<evidence type="ECO:0000313" key="4">
    <source>
        <dbReference type="EMBL" id="PRP78991.1"/>
    </source>
</evidence>
<dbReference type="InterPro" id="IPR005225">
    <property type="entry name" value="Small_GTP-bd"/>
</dbReference>
<comment type="caution">
    <text evidence="4">The sequence shown here is derived from an EMBL/GenBank/DDBJ whole genome shotgun (WGS) entry which is preliminary data.</text>
</comment>
<dbReference type="InterPro" id="IPR027417">
    <property type="entry name" value="P-loop_NTPase"/>
</dbReference>
<feature type="region of interest" description="Disordered" evidence="3">
    <location>
        <begin position="195"/>
        <end position="225"/>
    </location>
</feature>
<dbReference type="NCBIfam" id="TIGR00231">
    <property type="entry name" value="small_GTP"/>
    <property type="match status" value="1"/>
</dbReference>
<dbReference type="Gene3D" id="3.40.50.300">
    <property type="entry name" value="P-loop containing nucleotide triphosphate hydrolases"/>
    <property type="match status" value="1"/>
</dbReference>
<dbReference type="CDD" id="cd00157">
    <property type="entry name" value="Rho"/>
    <property type="match status" value="1"/>
</dbReference>
<dbReference type="PROSITE" id="PS51421">
    <property type="entry name" value="RAS"/>
    <property type="match status" value="1"/>
</dbReference>
<reference evidence="4 5" key="1">
    <citation type="journal article" date="2018" name="Genome Biol. Evol.">
        <title>Multiple Roots of Fruiting Body Formation in Amoebozoa.</title>
        <authorList>
            <person name="Hillmann F."/>
            <person name="Forbes G."/>
            <person name="Novohradska S."/>
            <person name="Ferling I."/>
            <person name="Riege K."/>
            <person name="Groth M."/>
            <person name="Westermann M."/>
            <person name="Marz M."/>
            <person name="Spaller T."/>
            <person name="Winckler T."/>
            <person name="Schaap P."/>
            <person name="Glockner G."/>
        </authorList>
    </citation>
    <scope>NUCLEOTIDE SEQUENCE [LARGE SCALE GENOMIC DNA]</scope>
    <source>
        <strain evidence="4 5">Jena</strain>
    </source>
</reference>
<dbReference type="FunFam" id="3.40.50.300:FF:000118">
    <property type="entry name" value="Rho-related GTP-binding protein RhoG"/>
    <property type="match status" value="1"/>
</dbReference>
<dbReference type="GO" id="GO:0007264">
    <property type="term" value="P:small GTPase-mediated signal transduction"/>
    <property type="evidence" value="ECO:0007669"/>
    <property type="project" value="InterPro"/>
</dbReference>
<dbReference type="InterPro" id="IPR003578">
    <property type="entry name" value="Small_GTPase_Rho"/>
</dbReference>
<keyword evidence="1" id="KW-0547">Nucleotide-binding</keyword>
<sequence length="225" mass="25100">MGQDIKVMVVGDGSVGKTCLLISYTTNSFPGEYVPTVFDNYNANAIVEGNPVNLGLWDTAGSDEYDSLRPLSYPGTDVFLICFSIFSPETFHNVYKKWYAEITEHSPDTPIIIVGTKSDLRNKPEAINHLKENQQEPITEEQGRMLAGKIGAKKYLECSALTQEGLAKVGGPKFQVEIETPQVFEEAVKVILFPQKEEESTEKKGKKEKKEKKEKGDKDKDCSIQ</sequence>
<dbReference type="EMBL" id="MDYQ01000202">
    <property type="protein sequence ID" value="PRP78991.1"/>
    <property type="molecule type" value="Genomic_DNA"/>
</dbReference>
<protein>
    <submittedName>
        <fullName evidence="4">Uncharacterized protein</fullName>
    </submittedName>
</protein>
<accession>A0A2P6N4W7</accession>
<evidence type="ECO:0000256" key="3">
    <source>
        <dbReference type="SAM" id="MobiDB-lite"/>
    </source>
</evidence>
<keyword evidence="5" id="KW-1185">Reference proteome</keyword>
<evidence type="ECO:0000313" key="5">
    <source>
        <dbReference type="Proteomes" id="UP000241769"/>
    </source>
</evidence>
<feature type="compositionally biased region" description="Basic and acidic residues" evidence="3">
    <location>
        <begin position="195"/>
        <end position="205"/>
    </location>
</feature>
<evidence type="ECO:0000256" key="2">
    <source>
        <dbReference type="ARBA" id="ARBA00023134"/>
    </source>
</evidence>
<organism evidence="4 5">
    <name type="scientific">Planoprotostelium fungivorum</name>
    <dbReference type="NCBI Taxonomy" id="1890364"/>
    <lineage>
        <taxon>Eukaryota</taxon>
        <taxon>Amoebozoa</taxon>
        <taxon>Evosea</taxon>
        <taxon>Variosea</taxon>
        <taxon>Cavosteliida</taxon>
        <taxon>Cavosteliaceae</taxon>
        <taxon>Planoprotostelium</taxon>
    </lineage>
</organism>
<dbReference type="AlphaFoldDB" id="A0A2P6N4W7"/>
<dbReference type="InParanoid" id="A0A2P6N4W7"/>
<dbReference type="InterPro" id="IPR001806">
    <property type="entry name" value="Small_GTPase"/>
</dbReference>
<dbReference type="SMART" id="SM00173">
    <property type="entry name" value="RAS"/>
    <property type="match status" value="1"/>
</dbReference>
<dbReference type="PROSITE" id="PS51419">
    <property type="entry name" value="RAB"/>
    <property type="match status" value="1"/>
</dbReference>
<dbReference type="SMART" id="SM00174">
    <property type="entry name" value="RHO"/>
    <property type="match status" value="1"/>
</dbReference>
<dbReference type="SUPFAM" id="SSF52540">
    <property type="entry name" value="P-loop containing nucleoside triphosphate hydrolases"/>
    <property type="match status" value="1"/>
</dbReference>
<proteinExistence type="predicted"/>
<dbReference type="FunCoup" id="A0A2P6N4W7">
    <property type="interactions" value="39"/>
</dbReference>
<dbReference type="PANTHER" id="PTHR24072">
    <property type="entry name" value="RHO FAMILY GTPASE"/>
    <property type="match status" value="1"/>
</dbReference>
<dbReference type="SMART" id="SM00175">
    <property type="entry name" value="RAB"/>
    <property type="match status" value="1"/>
</dbReference>
<evidence type="ECO:0000256" key="1">
    <source>
        <dbReference type="ARBA" id="ARBA00022741"/>
    </source>
</evidence>
<dbReference type="GO" id="GO:0005525">
    <property type="term" value="F:GTP binding"/>
    <property type="evidence" value="ECO:0007669"/>
    <property type="project" value="UniProtKB-KW"/>
</dbReference>
<dbReference type="Pfam" id="PF00071">
    <property type="entry name" value="Ras"/>
    <property type="match status" value="1"/>
</dbReference>
<keyword evidence="2" id="KW-0342">GTP-binding</keyword>
<feature type="compositionally biased region" description="Basic and acidic residues" evidence="3">
    <location>
        <begin position="211"/>
        <end position="225"/>
    </location>
</feature>
<dbReference type="PRINTS" id="PR00449">
    <property type="entry name" value="RASTRNSFRMNG"/>
</dbReference>
<dbReference type="Proteomes" id="UP000241769">
    <property type="component" value="Unassembled WGS sequence"/>
</dbReference>
<dbReference type="STRING" id="1890364.A0A2P6N4W7"/>
<dbReference type="GO" id="GO:0003924">
    <property type="term" value="F:GTPase activity"/>
    <property type="evidence" value="ECO:0007669"/>
    <property type="project" value="InterPro"/>
</dbReference>
<dbReference type="PROSITE" id="PS51420">
    <property type="entry name" value="RHO"/>
    <property type="match status" value="1"/>
</dbReference>